<name>A0A5N6KDV2_MONLA</name>
<evidence type="ECO:0000313" key="1">
    <source>
        <dbReference type="EMBL" id="KAB8301616.1"/>
    </source>
</evidence>
<dbReference type="AlphaFoldDB" id="A0A5N6KDV2"/>
<dbReference type="EMBL" id="VIGI01000004">
    <property type="protein sequence ID" value="KAB8301616.1"/>
    <property type="molecule type" value="Genomic_DNA"/>
</dbReference>
<organism evidence="1 2">
    <name type="scientific">Monilinia laxa</name>
    <name type="common">Brown rot fungus</name>
    <name type="synonym">Sclerotinia laxa</name>
    <dbReference type="NCBI Taxonomy" id="61186"/>
    <lineage>
        <taxon>Eukaryota</taxon>
        <taxon>Fungi</taxon>
        <taxon>Dikarya</taxon>
        <taxon>Ascomycota</taxon>
        <taxon>Pezizomycotina</taxon>
        <taxon>Leotiomycetes</taxon>
        <taxon>Helotiales</taxon>
        <taxon>Sclerotiniaceae</taxon>
        <taxon>Monilinia</taxon>
    </lineage>
</organism>
<proteinExistence type="predicted"/>
<comment type="caution">
    <text evidence="1">The sequence shown here is derived from an EMBL/GenBank/DDBJ whole genome shotgun (WGS) entry which is preliminary data.</text>
</comment>
<sequence>MRYSQGSGPGPRWAIGTRQLVTIVTSARVGVTILSWFRSWVSQHIVAATGFTAPQIIWPLEIPEPNTENLNPTSPTSPTLPTGRNLFRMWNLGDTKAKFSRTLLVTFASSYILPAVFSRFTLDLSFDSCIP</sequence>
<keyword evidence="2" id="KW-1185">Reference proteome</keyword>
<gene>
    <name evidence="1" type="ORF">EYC80_003457</name>
</gene>
<protein>
    <submittedName>
        <fullName evidence="1">Uncharacterized protein</fullName>
    </submittedName>
</protein>
<dbReference type="OrthoDB" id="3473217at2759"/>
<reference evidence="1 2" key="1">
    <citation type="submission" date="2019-06" db="EMBL/GenBank/DDBJ databases">
        <title>Genome Sequence of the Brown Rot Fungal Pathogen Monilinia laxa.</title>
        <authorList>
            <person name="De Miccolis Angelini R.M."/>
            <person name="Landi L."/>
            <person name="Abate D."/>
            <person name="Pollastro S."/>
            <person name="Romanazzi G."/>
            <person name="Faretra F."/>
        </authorList>
    </citation>
    <scope>NUCLEOTIDE SEQUENCE [LARGE SCALE GENOMIC DNA]</scope>
    <source>
        <strain evidence="1 2">Mlax316</strain>
    </source>
</reference>
<evidence type="ECO:0000313" key="2">
    <source>
        <dbReference type="Proteomes" id="UP000326757"/>
    </source>
</evidence>
<accession>A0A5N6KDV2</accession>
<dbReference type="Proteomes" id="UP000326757">
    <property type="component" value="Unassembled WGS sequence"/>
</dbReference>